<dbReference type="GO" id="GO:0031411">
    <property type="term" value="C:gas vesicle"/>
    <property type="evidence" value="ECO:0007669"/>
    <property type="project" value="UniProtKB-SubCell"/>
</dbReference>
<comment type="subcellular location">
    <subcellularLocation>
        <location evidence="2">Gas vesicle</location>
    </subcellularLocation>
</comment>
<reference evidence="4 5" key="1">
    <citation type="journal article" date="2012" name="BMC Genomics">
        <title>Genome-guided analysis of physiological and morphological traits of the fermentative acetate oxidizer Thermacetogenium phaeum.</title>
        <authorList>
            <person name="Oehler D."/>
            <person name="Poehlein A."/>
            <person name="Leimbach A."/>
            <person name="Muller N."/>
            <person name="Daniel R."/>
            <person name="Gottschalk G."/>
            <person name="Schink B."/>
        </authorList>
    </citation>
    <scope>NUCLEOTIDE SEQUENCE [LARGE SCALE GENOMIC DNA]</scope>
    <source>
        <strain evidence="5">ATCC BAA-254 / DSM 26808 / PB</strain>
    </source>
</reference>
<dbReference type="Proteomes" id="UP000000467">
    <property type="component" value="Chromosome"/>
</dbReference>
<dbReference type="InterPro" id="IPR000638">
    <property type="entry name" value="Gas-vesicle_GvpA-like"/>
</dbReference>
<dbReference type="Pfam" id="PF00741">
    <property type="entry name" value="Gas_vesicle"/>
    <property type="match status" value="1"/>
</dbReference>
<name>K4LE33_THEPS</name>
<evidence type="ECO:0000256" key="1">
    <source>
        <dbReference type="ARBA" id="ARBA00022987"/>
    </source>
</evidence>
<dbReference type="HOGENOM" id="CLU_161794_1_1_9"/>
<keyword evidence="1" id="KW-0304">Gas vesicle</keyword>
<comment type="similarity">
    <text evidence="3">Belongs to the gas vesicle GvpA family.</text>
</comment>
<proteinExistence type="inferred from homology"/>
<dbReference type="GO" id="GO:0005198">
    <property type="term" value="F:structural molecule activity"/>
    <property type="evidence" value="ECO:0007669"/>
    <property type="project" value="InterPro"/>
</dbReference>
<dbReference type="PANTHER" id="PTHR35344">
    <property type="entry name" value="GAS VESICLE STRUCTURAL PROTEIN 2-RELATED"/>
    <property type="match status" value="1"/>
</dbReference>
<dbReference type="InterPro" id="IPR050530">
    <property type="entry name" value="GvpA"/>
</dbReference>
<organism evidence="4 5">
    <name type="scientific">Thermacetogenium phaeum (strain ATCC BAA-254 / DSM 26808 / PB)</name>
    <dbReference type="NCBI Taxonomy" id="1089553"/>
    <lineage>
        <taxon>Bacteria</taxon>
        <taxon>Bacillati</taxon>
        <taxon>Bacillota</taxon>
        <taxon>Clostridia</taxon>
        <taxon>Thermoanaerobacterales</taxon>
        <taxon>Thermoanaerobacteraceae</taxon>
        <taxon>Thermacetogenium</taxon>
    </lineage>
</organism>
<dbReference type="AlphaFoldDB" id="K4LE33"/>
<evidence type="ECO:0000256" key="2">
    <source>
        <dbReference type="ARBA" id="ARBA00035108"/>
    </source>
</evidence>
<dbReference type="GO" id="GO:0012506">
    <property type="term" value="C:vesicle membrane"/>
    <property type="evidence" value="ECO:0007669"/>
    <property type="project" value="InterPro"/>
</dbReference>
<evidence type="ECO:0000256" key="3">
    <source>
        <dbReference type="ARBA" id="ARBA00035646"/>
    </source>
</evidence>
<gene>
    <name evidence="4" type="primary">gvpA2</name>
    <name evidence="4" type="ordered locus">Tph_c10540</name>
</gene>
<accession>K4LE33</accession>
<evidence type="ECO:0000313" key="5">
    <source>
        <dbReference type="Proteomes" id="UP000000467"/>
    </source>
</evidence>
<dbReference type="EMBL" id="CP003732">
    <property type="protein sequence ID" value="AFV11276.1"/>
    <property type="molecule type" value="Genomic_DNA"/>
</dbReference>
<dbReference type="PANTHER" id="PTHR35344:SF4">
    <property type="entry name" value="GAS VESICLE PROTEIN A1"/>
    <property type="match status" value="1"/>
</dbReference>
<sequence>MDPTREGPGALADVLDRLLNKGLVLHLDLVIGVANIPLIGINLRAVVAAVETMIEYGFMEKDWVRGSKVANPDQRG</sequence>
<keyword evidence="5" id="KW-1185">Reference proteome</keyword>
<dbReference type="KEGG" id="tpz:Tph_c10540"/>
<protein>
    <submittedName>
        <fullName evidence="4">Gas vesicle structural protein GvpA</fullName>
    </submittedName>
</protein>
<dbReference type="eggNOG" id="ENOG5032ZVC">
    <property type="taxonomic scope" value="Bacteria"/>
</dbReference>
<evidence type="ECO:0000313" key="4">
    <source>
        <dbReference type="EMBL" id="AFV11276.1"/>
    </source>
</evidence>
<dbReference type="STRING" id="1089553.Tph_c10540"/>